<gene>
    <name evidence="4" type="ORF">SAMN05661003_101413</name>
</gene>
<dbReference type="PROSITE" id="PS00409">
    <property type="entry name" value="PROKAR_NTER_METHYL"/>
    <property type="match status" value="1"/>
</dbReference>
<evidence type="ECO:0000256" key="1">
    <source>
        <dbReference type="ARBA" id="ARBA00011084"/>
    </source>
</evidence>
<accession>A0A1G6XV27</accession>
<dbReference type="Proteomes" id="UP000243205">
    <property type="component" value="Unassembled WGS sequence"/>
</dbReference>
<dbReference type="EMBL" id="FNAQ01000001">
    <property type="protein sequence ID" value="SDD82074.1"/>
    <property type="molecule type" value="Genomic_DNA"/>
</dbReference>
<dbReference type="GO" id="GO:0015627">
    <property type="term" value="C:type II protein secretion system complex"/>
    <property type="evidence" value="ECO:0007669"/>
    <property type="project" value="InterPro"/>
</dbReference>
<dbReference type="NCBIfam" id="TIGR02532">
    <property type="entry name" value="IV_pilin_GFxxxE"/>
    <property type="match status" value="1"/>
</dbReference>
<dbReference type="InterPro" id="IPR045584">
    <property type="entry name" value="Pilin-like"/>
</dbReference>
<evidence type="ECO:0000313" key="4">
    <source>
        <dbReference type="EMBL" id="SDD82074.1"/>
    </source>
</evidence>
<dbReference type="Pfam" id="PF07963">
    <property type="entry name" value="N_methyl"/>
    <property type="match status" value="1"/>
</dbReference>
<evidence type="ECO:0000256" key="2">
    <source>
        <dbReference type="ARBA" id="ARBA00021539"/>
    </source>
</evidence>
<keyword evidence="5" id="KW-1185">Reference proteome</keyword>
<dbReference type="AlphaFoldDB" id="A0A1G6XV27"/>
<keyword evidence="3" id="KW-0812">Transmembrane</keyword>
<name>A0A1G6XV27_9BACT</name>
<dbReference type="STRING" id="57664.SAMN05661003_101413"/>
<keyword evidence="3" id="KW-1133">Transmembrane helix</keyword>
<protein>
    <recommendedName>
        <fullName evidence="2">Type II secretion system protein J</fullName>
    </recommendedName>
</protein>
<proteinExistence type="inferred from homology"/>
<keyword evidence="3" id="KW-0472">Membrane</keyword>
<evidence type="ECO:0000256" key="3">
    <source>
        <dbReference type="SAM" id="Phobius"/>
    </source>
</evidence>
<dbReference type="SUPFAM" id="SSF54523">
    <property type="entry name" value="Pili subunits"/>
    <property type="match status" value="1"/>
</dbReference>
<dbReference type="InterPro" id="IPR010055">
    <property type="entry name" value="T2SS_protein-GspJ"/>
</dbReference>
<comment type="similarity">
    <text evidence="1">Belongs to the GSP J family.</text>
</comment>
<reference evidence="5" key="1">
    <citation type="submission" date="2016-10" db="EMBL/GenBank/DDBJ databases">
        <authorList>
            <person name="Varghese N."/>
            <person name="Submissions S."/>
        </authorList>
    </citation>
    <scope>NUCLEOTIDE SEQUENCE [LARGE SCALE GENOMIC DNA]</scope>
    <source>
        <strain evidence="5">DSM 8987</strain>
    </source>
</reference>
<sequence length="212" mass="23284">MIPLSSTERCRSGQAGFTLVEVLVAVALVSLVLTALYGLFGGLSQTQQQLRDEAALYHQARVLCDRLARELRSVLPPGGDDGSRFSAGFDSRGNPYLQFASLSAVSPGAPAGQAIAVRYALERLDRNAPATLRRYARGLLETRTAERGLRVTSAILALQWRFHDGIDWRDDWDSDRDGGLPQRIELRLSLQQADQPLHLLTAFDLPLAGEQD</sequence>
<feature type="transmembrane region" description="Helical" evidence="3">
    <location>
        <begin position="20"/>
        <end position="40"/>
    </location>
</feature>
<organism evidence="4 5">
    <name type="scientific">Desulfuromonas thiophila</name>
    <dbReference type="NCBI Taxonomy" id="57664"/>
    <lineage>
        <taxon>Bacteria</taxon>
        <taxon>Pseudomonadati</taxon>
        <taxon>Thermodesulfobacteriota</taxon>
        <taxon>Desulfuromonadia</taxon>
        <taxon>Desulfuromonadales</taxon>
        <taxon>Desulfuromonadaceae</taxon>
        <taxon>Desulfuromonas</taxon>
    </lineage>
</organism>
<evidence type="ECO:0000313" key="5">
    <source>
        <dbReference type="Proteomes" id="UP000243205"/>
    </source>
</evidence>
<dbReference type="InterPro" id="IPR012902">
    <property type="entry name" value="N_methyl_site"/>
</dbReference>
<dbReference type="Pfam" id="PF11612">
    <property type="entry name" value="T2SSJ"/>
    <property type="match status" value="1"/>
</dbReference>
<dbReference type="GO" id="GO:0015628">
    <property type="term" value="P:protein secretion by the type II secretion system"/>
    <property type="evidence" value="ECO:0007669"/>
    <property type="project" value="InterPro"/>
</dbReference>
<dbReference type="RefSeq" id="WP_171906275.1">
    <property type="nucleotide sequence ID" value="NZ_CALFZY010000006.1"/>
</dbReference>